<evidence type="ECO:0000256" key="6">
    <source>
        <dbReference type="ARBA" id="ARBA00023002"/>
    </source>
</evidence>
<keyword evidence="9" id="KW-0325">Glycoprotein</keyword>
<dbReference type="Pfam" id="PF08030">
    <property type="entry name" value="NAD_binding_6"/>
    <property type="match status" value="1"/>
</dbReference>
<evidence type="ECO:0000313" key="13">
    <source>
        <dbReference type="Proteomes" id="UP000799750"/>
    </source>
</evidence>
<dbReference type="InterPro" id="IPR017927">
    <property type="entry name" value="FAD-bd_FR_type"/>
</dbReference>
<keyword evidence="13" id="KW-1185">Reference proteome</keyword>
<dbReference type="InterPro" id="IPR013130">
    <property type="entry name" value="Fe3_Rdtase_TM_dom"/>
</dbReference>
<dbReference type="InterPro" id="IPR039261">
    <property type="entry name" value="FNR_nucleotide-bd"/>
</dbReference>
<evidence type="ECO:0000256" key="10">
    <source>
        <dbReference type="SAM" id="Phobius"/>
    </source>
</evidence>
<keyword evidence="5 10" id="KW-1133">Transmembrane helix</keyword>
<feature type="transmembrane region" description="Helical" evidence="10">
    <location>
        <begin position="221"/>
        <end position="241"/>
    </location>
</feature>
<evidence type="ECO:0000256" key="8">
    <source>
        <dbReference type="ARBA" id="ARBA00023136"/>
    </source>
</evidence>
<evidence type="ECO:0000256" key="2">
    <source>
        <dbReference type="ARBA" id="ARBA00006278"/>
    </source>
</evidence>
<dbReference type="InterPro" id="IPR051410">
    <property type="entry name" value="Ferric/Cupric_Reductase"/>
</dbReference>
<dbReference type="GO" id="GO:0006879">
    <property type="term" value="P:intracellular iron ion homeostasis"/>
    <property type="evidence" value="ECO:0007669"/>
    <property type="project" value="TreeGrafter"/>
</dbReference>
<evidence type="ECO:0000256" key="3">
    <source>
        <dbReference type="ARBA" id="ARBA00022448"/>
    </source>
</evidence>
<dbReference type="AlphaFoldDB" id="A0A6A6R4Z8"/>
<reference evidence="12" key="1">
    <citation type="journal article" date="2020" name="Stud. Mycol.">
        <title>101 Dothideomycetes genomes: a test case for predicting lifestyles and emergence of pathogens.</title>
        <authorList>
            <person name="Haridas S."/>
            <person name="Albert R."/>
            <person name="Binder M."/>
            <person name="Bloem J."/>
            <person name="Labutti K."/>
            <person name="Salamov A."/>
            <person name="Andreopoulos B."/>
            <person name="Baker S."/>
            <person name="Barry K."/>
            <person name="Bills G."/>
            <person name="Bluhm B."/>
            <person name="Cannon C."/>
            <person name="Castanera R."/>
            <person name="Culley D."/>
            <person name="Daum C."/>
            <person name="Ezra D."/>
            <person name="Gonzalez J."/>
            <person name="Henrissat B."/>
            <person name="Kuo A."/>
            <person name="Liang C."/>
            <person name="Lipzen A."/>
            <person name="Lutzoni F."/>
            <person name="Magnuson J."/>
            <person name="Mondo S."/>
            <person name="Nolan M."/>
            <person name="Ohm R."/>
            <person name="Pangilinan J."/>
            <person name="Park H.-J."/>
            <person name="Ramirez L."/>
            <person name="Alfaro M."/>
            <person name="Sun H."/>
            <person name="Tritt A."/>
            <person name="Yoshinaga Y."/>
            <person name="Zwiers L.-H."/>
            <person name="Turgeon B."/>
            <person name="Goodwin S."/>
            <person name="Spatafora J."/>
            <person name="Crous P."/>
            <person name="Grigoriev I."/>
        </authorList>
    </citation>
    <scope>NUCLEOTIDE SEQUENCE</scope>
    <source>
        <strain evidence="12">CBS 269.34</strain>
    </source>
</reference>
<accession>A0A6A6R4Z8</accession>
<protein>
    <recommendedName>
        <fullName evidence="11">FAD-binding FR-type domain-containing protein</fullName>
    </recommendedName>
</protein>
<dbReference type="InterPro" id="IPR013121">
    <property type="entry name" value="Fe_red_NAD-bd_6"/>
</dbReference>
<dbReference type="PANTHER" id="PTHR32361:SF9">
    <property type="entry name" value="FERRIC REDUCTASE TRANSMEMBRANE COMPONENT 3-RELATED"/>
    <property type="match status" value="1"/>
</dbReference>
<feature type="transmembrane region" description="Helical" evidence="10">
    <location>
        <begin position="192"/>
        <end position="214"/>
    </location>
</feature>
<dbReference type="EMBL" id="MU004184">
    <property type="protein sequence ID" value="KAF2499030.1"/>
    <property type="molecule type" value="Genomic_DNA"/>
</dbReference>
<keyword evidence="3" id="KW-0813">Transport</keyword>
<sequence length="687" mass="76212">MVTQMMATKRHEGHAHGLSKDNQQVAVSFLCVVLAVVLLKTCFRGLGWYIARQRSSIGDLDLREISPTLNSLHTLIERVQAFAIGLGSLSIPTSLDISWVQYSRFSSGKILLLATYTSIIGFMIRVIRTPASSIHFIEDIAFRAGWVSITQVPLIYLLATKSGPSQHPSSLLIRENQLGASLVRTELDMMKVVRYGFGAYGVLAWIAITSILPLRRWAYKWFYLNHLVSTTAFLCLLWLHIPKHARYNVYLCLLIVGIELLFRAVTVVHNNFKFAGWRGGYSAIKSELEEKDHASGGFSFGHSVEVKTYLDTDYPLAHGNSKITRLRLRNLPFNWRPGQHFRTYMPRLGLLEVHPFTPATCYVPTPPAAHEGEIQDPEMEASTNTDGDQGRNSRVLDLFVLSHRRFTHGLIAAAQEGIHCTAIIDGPYGSPPSWSNYDKVCLIASSTGVSFTLSVMDHLARAAATSQPSPKVVRVKQIDFIWVTRHFCAGFDEAITVLLKTHTPKLQQAGVDVRSQIFVTSPYSIGQEMEESVLDRADTVGGASATSSLPNEGHIEEDRMRLLVSTDRDGFTLPTASIYKDINDGDENTTSMDADTFAAAERPLMQSHRAETIKTTASIQRFYGQRPNISSILDTVFPAENKSSQIVGVCTNVGMASEIGNAAARMNFAFAFGRRARVVEVFSEAFT</sequence>
<keyword evidence="7" id="KW-0406">Ion transport</keyword>
<evidence type="ECO:0000256" key="5">
    <source>
        <dbReference type="ARBA" id="ARBA00022989"/>
    </source>
</evidence>
<evidence type="ECO:0000256" key="7">
    <source>
        <dbReference type="ARBA" id="ARBA00023065"/>
    </source>
</evidence>
<comment type="subcellular location">
    <subcellularLocation>
        <location evidence="1">Membrane</location>
        <topology evidence="1">Multi-pass membrane protein</topology>
    </subcellularLocation>
</comment>
<keyword evidence="4 10" id="KW-0812">Transmembrane</keyword>
<evidence type="ECO:0000256" key="1">
    <source>
        <dbReference type="ARBA" id="ARBA00004141"/>
    </source>
</evidence>
<comment type="similarity">
    <text evidence="2">Belongs to the ferric reductase (FRE) family.</text>
</comment>
<keyword evidence="8 10" id="KW-0472">Membrane</keyword>
<feature type="domain" description="FAD-binding FR-type" evidence="11">
    <location>
        <begin position="297"/>
        <end position="434"/>
    </location>
</feature>
<dbReference type="PROSITE" id="PS51384">
    <property type="entry name" value="FAD_FR"/>
    <property type="match status" value="1"/>
</dbReference>
<gene>
    <name evidence="12" type="ORF">BU16DRAFT_557363</name>
</gene>
<keyword evidence="6" id="KW-0560">Oxidoreductase</keyword>
<feature type="transmembrane region" description="Helical" evidence="10">
    <location>
        <begin position="247"/>
        <end position="268"/>
    </location>
</feature>
<dbReference type="CDD" id="cd06186">
    <property type="entry name" value="NOX_Duox_like_FAD_NADP"/>
    <property type="match status" value="1"/>
</dbReference>
<name>A0A6A6R4Z8_9PEZI</name>
<dbReference type="GO" id="GO:0006826">
    <property type="term" value="P:iron ion transport"/>
    <property type="evidence" value="ECO:0007669"/>
    <property type="project" value="TreeGrafter"/>
</dbReference>
<dbReference type="OrthoDB" id="3944240at2759"/>
<dbReference type="GO" id="GO:0015677">
    <property type="term" value="P:copper ion import"/>
    <property type="evidence" value="ECO:0007669"/>
    <property type="project" value="TreeGrafter"/>
</dbReference>
<evidence type="ECO:0000256" key="4">
    <source>
        <dbReference type="ARBA" id="ARBA00022692"/>
    </source>
</evidence>
<feature type="transmembrane region" description="Helical" evidence="10">
    <location>
        <begin position="110"/>
        <end position="128"/>
    </location>
</feature>
<feature type="transmembrane region" description="Helical" evidence="10">
    <location>
        <begin position="25"/>
        <end position="51"/>
    </location>
</feature>
<organism evidence="12 13">
    <name type="scientific">Lophium mytilinum</name>
    <dbReference type="NCBI Taxonomy" id="390894"/>
    <lineage>
        <taxon>Eukaryota</taxon>
        <taxon>Fungi</taxon>
        <taxon>Dikarya</taxon>
        <taxon>Ascomycota</taxon>
        <taxon>Pezizomycotina</taxon>
        <taxon>Dothideomycetes</taxon>
        <taxon>Pleosporomycetidae</taxon>
        <taxon>Mytilinidiales</taxon>
        <taxon>Mytilinidiaceae</taxon>
        <taxon>Lophium</taxon>
    </lineage>
</organism>
<evidence type="ECO:0000259" key="11">
    <source>
        <dbReference type="PROSITE" id="PS51384"/>
    </source>
</evidence>
<evidence type="ECO:0000256" key="9">
    <source>
        <dbReference type="ARBA" id="ARBA00023180"/>
    </source>
</evidence>
<dbReference type="Pfam" id="PF01794">
    <property type="entry name" value="Ferric_reduct"/>
    <property type="match status" value="1"/>
</dbReference>
<dbReference type="Gene3D" id="3.40.50.80">
    <property type="entry name" value="Nucleotide-binding domain of ferredoxin-NADP reductase (FNR) module"/>
    <property type="match status" value="1"/>
</dbReference>
<evidence type="ECO:0000313" key="12">
    <source>
        <dbReference type="EMBL" id="KAF2499030.1"/>
    </source>
</evidence>
<proteinExistence type="inferred from homology"/>
<dbReference type="GO" id="GO:0000293">
    <property type="term" value="F:ferric-chelate reductase activity"/>
    <property type="evidence" value="ECO:0007669"/>
    <property type="project" value="TreeGrafter"/>
</dbReference>
<dbReference type="PANTHER" id="PTHR32361">
    <property type="entry name" value="FERRIC/CUPRIC REDUCTASE TRANSMEMBRANE COMPONENT"/>
    <property type="match status" value="1"/>
</dbReference>
<dbReference type="GO" id="GO:0005886">
    <property type="term" value="C:plasma membrane"/>
    <property type="evidence" value="ECO:0007669"/>
    <property type="project" value="TreeGrafter"/>
</dbReference>
<dbReference type="Proteomes" id="UP000799750">
    <property type="component" value="Unassembled WGS sequence"/>
</dbReference>